<feature type="active site" description="Proton donor" evidence="8">
    <location>
        <position position="218"/>
    </location>
</feature>
<feature type="binding site" evidence="9">
    <location>
        <position position="135"/>
    </location>
    <ligand>
        <name>substrate</name>
    </ligand>
</feature>
<dbReference type="FunFam" id="3.20.20.40:FF:000001">
    <property type="entry name" value="Glucanase"/>
    <property type="match status" value="1"/>
</dbReference>
<dbReference type="GO" id="GO:0030248">
    <property type="term" value="F:cellulose binding"/>
    <property type="evidence" value="ECO:0007669"/>
    <property type="project" value="InterPro"/>
</dbReference>
<feature type="active site" description="Proton acceptor" evidence="8">
    <location>
        <position position="404"/>
    </location>
</feature>
<dbReference type="Gene3D" id="3.20.20.40">
    <property type="entry name" value="1, 4-beta cellobiohydrolase"/>
    <property type="match status" value="1"/>
</dbReference>
<dbReference type="Pfam" id="PF00734">
    <property type="entry name" value="CBM_1"/>
    <property type="match status" value="1"/>
</dbReference>
<comment type="caution">
    <text evidence="14">The sequence shown here is derived from an EMBL/GenBank/DDBJ whole genome shotgun (WGS) entry which is preliminary data.</text>
</comment>
<feature type="binding site" evidence="9">
    <location>
        <position position="370"/>
    </location>
    <ligand>
        <name>substrate</name>
    </ligand>
</feature>
<feature type="binding site" evidence="9">
    <location>
        <position position="137"/>
    </location>
    <ligand>
        <name>substrate</name>
    </ligand>
</feature>
<dbReference type="InterPro" id="IPR000254">
    <property type="entry name" value="CBD"/>
</dbReference>
<reference evidence="14" key="1">
    <citation type="submission" date="2021-10" db="EMBL/GenBank/DDBJ databases">
        <title>De novo Genome Assembly of Clathrus columnatus (Basidiomycota, Fungi) Using Illumina and Nanopore Sequence Data.</title>
        <authorList>
            <person name="Ogiso-Tanaka E."/>
            <person name="Itagaki H."/>
            <person name="Hosoya T."/>
            <person name="Hosaka K."/>
        </authorList>
    </citation>
    <scope>NUCLEOTIDE SEQUENCE</scope>
    <source>
        <strain evidence="14">MO-923</strain>
    </source>
</reference>
<dbReference type="Pfam" id="PF01341">
    <property type="entry name" value="Glyco_hydro_6"/>
    <property type="match status" value="1"/>
</dbReference>
<feature type="compositionally biased region" description="Polar residues" evidence="12">
    <location>
        <begin position="404"/>
        <end position="424"/>
    </location>
</feature>
<dbReference type="InterPro" id="IPR016288">
    <property type="entry name" value="Beta_cellobiohydrolase"/>
</dbReference>
<keyword evidence="1 11" id="KW-0732">Signal</keyword>
<feature type="region of interest" description="Disordered" evidence="12">
    <location>
        <begin position="396"/>
        <end position="426"/>
    </location>
</feature>
<evidence type="ECO:0000256" key="8">
    <source>
        <dbReference type="PIRSR" id="PIRSR001100-1"/>
    </source>
</evidence>
<evidence type="ECO:0000256" key="12">
    <source>
        <dbReference type="SAM" id="MobiDB-lite"/>
    </source>
</evidence>
<evidence type="ECO:0000256" key="2">
    <source>
        <dbReference type="ARBA" id="ARBA00022801"/>
    </source>
</evidence>
<dbReference type="PANTHER" id="PTHR34876:SF4">
    <property type="entry name" value="1,4-BETA-D-GLUCAN CELLOBIOHYDROLASE C-RELATED"/>
    <property type="match status" value="1"/>
</dbReference>
<evidence type="ECO:0000256" key="3">
    <source>
        <dbReference type="ARBA" id="ARBA00023001"/>
    </source>
</evidence>
<dbReference type="SMART" id="SM00236">
    <property type="entry name" value="fCBD"/>
    <property type="match status" value="1"/>
</dbReference>
<feature type="binding site" evidence="9">
    <location>
        <position position="311"/>
    </location>
    <ligand>
        <name>substrate</name>
    </ligand>
</feature>
<dbReference type="Proteomes" id="UP001050691">
    <property type="component" value="Unassembled WGS sequence"/>
</dbReference>
<evidence type="ECO:0000256" key="5">
    <source>
        <dbReference type="ARBA" id="ARBA00023277"/>
    </source>
</evidence>
<dbReference type="InterPro" id="IPR001524">
    <property type="entry name" value="Glyco_hydro_6_CS"/>
</dbReference>
<comment type="similarity">
    <text evidence="11">Belongs to the glycosyl hydrolase family 6.</text>
</comment>
<dbReference type="PANTHER" id="PTHR34876">
    <property type="match status" value="1"/>
</dbReference>
<evidence type="ECO:0000259" key="13">
    <source>
        <dbReference type="PROSITE" id="PS51164"/>
    </source>
</evidence>
<evidence type="ECO:0000313" key="15">
    <source>
        <dbReference type="Proteomes" id="UP001050691"/>
    </source>
</evidence>
<dbReference type="SUPFAM" id="SSF57180">
    <property type="entry name" value="Cellulose-binding domain"/>
    <property type="match status" value="1"/>
</dbReference>
<feature type="signal peptide" evidence="11">
    <location>
        <begin position="1"/>
        <end position="18"/>
    </location>
</feature>
<dbReference type="GO" id="GO:0005576">
    <property type="term" value="C:extracellular region"/>
    <property type="evidence" value="ECO:0007669"/>
    <property type="project" value="InterPro"/>
</dbReference>
<dbReference type="EC" id="3.2.1.-" evidence="11"/>
<feature type="region of interest" description="Disordered" evidence="12">
    <location>
        <begin position="56"/>
        <end position="87"/>
    </location>
</feature>
<sequence>MLSLAIATALLTALGVSAQSPIYGQCGGQGWSGATTCASGSTCVYSNPYYSQCLPSSNAPTSQPTNPTSTKPTSGSPTSATPTAAPTAAGNPYVGYNTFLIPEYVQEVQAAVANITSSTTAAQAAQVESIPVFFWMDVAAKVPTLGTYLAAASAAGGKQLVQAVIYDLPDRDCAAESSAGEFSLANNGSALYMQYIDNIAAQVEAYPNVRVVFVVEPDGLANLVTNLSVQKCSEAQSAYITLVSYAISKLQQPNVFLYLDAGHSGWLGWPANITPAAQLFAQVLQGAGSGATVRGLATGWSNFFSKLDVSNYNLLRGAEDPAQAPNPNYDEELYINALAPLLTQNNFPAHFIVDQSRSGVSGIRTAEGDWCNVKGAGLGPRPSTNTGNTLIDSIVWVKPPGESDGTSNTSSPRYDTHCGQSDATQPAPEAGTWFQSYFVTLVENANPPLSG</sequence>
<keyword evidence="4" id="KW-1015">Disulfide bond</keyword>
<feature type="binding site" evidence="9">
    <location>
        <position position="402"/>
    </location>
    <ligand>
        <name>substrate</name>
    </ligand>
</feature>
<dbReference type="PIRSF" id="PIRSF001100">
    <property type="entry name" value="Beta_cellobiohydrolase"/>
    <property type="match status" value="1"/>
</dbReference>
<protein>
    <recommendedName>
        <fullName evidence="11">Glucanase</fullName>
        <ecNumber evidence="11">3.2.1.-</ecNumber>
    </recommendedName>
</protein>
<feature type="active site" evidence="10">
    <location>
        <position position="172"/>
    </location>
</feature>
<dbReference type="PROSITE" id="PS00655">
    <property type="entry name" value="GLYCOSYL_HYDROL_F6_1"/>
    <property type="match status" value="1"/>
</dbReference>
<dbReference type="GO" id="GO:0030245">
    <property type="term" value="P:cellulose catabolic process"/>
    <property type="evidence" value="ECO:0007669"/>
    <property type="project" value="UniProtKB-KW"/>
</dbReference>
<dbReference type="InterPro" id="IPR035971">
    <property type="entry name" value="CBD_sf"/>
</dbReference>
<feature type="binding site" evidence="9">
    <location>
        <position position="266"/>
    </location>
    <ligand>
        <name>substrate</name>
    </ligand>
</feature>
<keyword evidence="5 11" id="KW-0119">Carbohydrate metabolism</keyword>
<evidence type="ECO:0000256" key="1">
    <source>
        <dbReference type="ARBA" id="ARBA00022729"/>
    </source>
</evidence>
<dbReference type="EMBL" id="BPWL01000009">
    <property type="protein sequence ID" value="GJJ14227.1"/>
    <property type="molecule type" value="Genomic_DNA"/>
</dbReference>
<keyword evidence="2 11" id="KW-0378">Hydrolase</keyword>
<proteinExistence type="inferred from homology"/>
<keyword evidence="3 11" id="KW-0136">Cellulose degradation</keyword>
<keyword evidence="6 11" id="KW-0326">Glycosidase</keyword>
<feature type="domain" description="CBM1" evidence="13">
    <location>
        <begin position="18"/>
        <end position="54"/>
    </location>
</feature>
<evidence type="ECO:0000313" key="14">
    <source>
        <dbReference type="EMBL" id="GJJ14227.1"/>
    </source>
</evidence>
<dbReference type="SUPFAM" id="SSF51989">
    <property type="entry name" value="Glycosyl hydrolases family 6, cellulases"/>
    <property type="match status" value="1"/>
</dbReference>
<keyword evidence="7 11" id="KW-0624">Polysaccharide degradation</keyword>
<dbReference type="PROSITE" id="PS51164">
    <property type="entry name" value="CBM1_2"/>
    <property type="match status" value="1"/>
</dbReference>
<evidence type="ECO:0000256" key="7">
    <source>
        <dbReference type="ARBA" id="ARBA00023326"/>
    </source>
</evidence>
<dbReference type="AlphaFoldDB" id="A0AAV5AKG5"/>
<accession>A0AAV5AKG5</accession>
<dbReference type="GO" id="GO:0004553">
    <property type="term" value="F:hydrolase activity, hydrolyzing O-glycosyl compounds"/>
    <property type="evidence" value="ECO:0007669"/>
    <property type="project" value="InterPro"/>
</dbReference>
<evidence type="ECO:0000256" key="4">
    <source>
        <dbReference type="ARBA" id="ARBA00023157"/>
    </source>
</evidence>
<gene>
    <name evidence="14" type="primary">CEL3</name>
    <name evidence="14" type="ORF">Clacol_008489</name>
</gene>
<evidence type="ECO:0000256" key="10">
    <source>
        <dbReference type="PROSITE-ProRule" id="PRU10056"/>
    </source>
</evidence>
<feature type="chain" id="PRO_5043105463" description="Glucanase" evidence="11">
    <location>
        <begin position="19"/>
        <end position="451"/>
    </location>
</feature>
<dbReference type="InterPro" id="IPR036434">
    <property type="entry name" value="Beta_cellobiohydrolase_sf"/>
</dbReference>
<feature type="binding site" evidence="9">
    <location>
        <position position="398"/>
    </location>
    <ligand>
        <name>substrate</name>
    </ligand>
</feature>
<organism evidence="14 15">
    <name type="scientific">Clathrus columnatus</name>
    <dbReference type="NCBI Taxonomy" id="1419009"/>
    <lineage>
        <taxon>Eukaryota</taxon>
        <taxon>Fungi</taxon>
        <taxon>Dikarya</taxon>
        <taxon>Basidiomycota</taxon>
        <taxon>Agaricomycotina</taxon>
        <taxon>Agaricomycetes</taxon>
        <taxon>Phallomycetidae</taxon>
        <taxon>Phallales</taxon>
        <taxon>Clathraceae</taxon>
        <taxon>Clathrus</taxon>
    </lineage>
</organism>
<feature type="binding site" evidence="9">
    <location>
        <position position="263"/>
    </location>
    <ligand>
        <name>substrate</name>
    </ligand>
</feature>
<keyword evidence="15" id="KW-1185">Reference proteome</keyword>
<evidence type="ECO:0000256" key="11">
    <source>
        <dbReference type="RuleBase" id="RU361186"/>
    </source>
</evidence>
<dbReference type="PRINTS" id="PR00733">
    <property type="entry name" value="GLHYDRLASE6"/>
</dbReference>
<evidence type="ECO:0000256" key="9">
    <source>
        <dbReference type="PIRSR" id="PIRSR001100-2"/>
    </source>
</evidence>
<evidence type="ECO:0000256" key="6">
    <source>
        <dbReference type="ARBA" id="ARBA00023295"/>
    </source>
</evidence>
<dbReference type="PROSITE" id="PS00562">
    <property type="entry name" value="CBM1_1"/>
    <property type="match status" value="1"/>
</dbReference>
<name>A0AAV5AKG5_9AGAM</name>